<sequence>MMQAALALSVPALQLGGTALPVAGPAPEALAFERALSGAAQRVEASGAPSAAMRELVRPLDHINAEARSLGIDARAAAAADQALSPGELVSLTVRCQEFMFHCQLTSNIANRTSEGLQQLFRQQS</sequence>
<organism evidence="1 2">
    <name type="scientific">Roseateles aquae</name>
    <dbReference type="NCBI Taxonomy" id="3077235"/>
    <lineage>
        <taxon>Bacteria</taxon>
        <taxon>Pseudomonadati</taxon>
        <taxon>Pseudomonadota</taxon>
        <taxon>Betaproteobacteria</taxon>
        <taxon>Burkholderiales</taxon>
        <taxon>Sphaerotilaceae</taxon>
        <taxon>Roseateles</taxon>
    </lineage>
</organism>
<keyword evidence="2" id="KW-1185">Reference proteome</keyword>
<proteinExistence type="predicted"/>
<evidence type="ECO:0008006" key="3">
    <source>
        <dbReference type="Google" id="ProtNLM"/>
    </source>
</evidence>
<name>A0ABU3PEI2_9BURK</name>
<dbReference type="Proteomes" id="UP001246372">
    <property type="component" value="Unassembled WGS sequence"/>
</dbReference>
<evidence type="ECO:0000313" key="2">
    <source>
        <dbReference type="Proteomes" id="UP001246372"/>
    </source>
</evidence>
<evidence type="ECO:0000313" key="1">
    <source>
        <dbReference type="EMBL" id="MDT9000944.1"/>
    </source>
</evidence>
<dbReference type="EMBL" id="JAVXZY010000007">
    <property type="protein sequence ID" value="MDT9000944.1"/>
    <property type="molecule type" value="Genomic_DNA"/>
</dbReference>
<reference evidence="1" key="1">
    <citation type="submission" date="2023-09" db="EMBL/GenBank/DDBJ databases">
        <title>Paucibacter sp. APW11 Genome sequencing and assembly.</title>
        <authorList>
            <person name="Kim I."/>
        </authorList>
    </citation>
    <scope>NUCLEOTIDE SEQUENCE</scope>
    <source>
        <strain evidence="1">APW11</strain>
    </source>
</reference>
<comment type="caution">
    <text evidence="1">The sequence shown here is derived from an EMBL/GenBank/DDBJ whole genome shotgun (WGS) entry which is preliminary data.</text>
</comment>
<gene>
    <name evidence="1" type="ORF">RQP53_16830</name>
</gene>
<protein>
    <recommendedName>
        <fullName evidence="3">Type III secretion protein</fullName>
    </recommendedName>
</protein>
<accession>A0ABU3PEI2</accession>